<dbReference type="EMBL" id="JAVRQU010000023">
    <property type="protein sequence ID" value="KAK5690803.1"/>
    <property type="molecule type" value="Genomic_DNA"/>
</dbReference>
<sequence length="195" mass="22065">MSRTPDQPSLTPQLCFNTTALRDFLRVSRGTVDDTISQNLNALVTPGTSSPFDPASTSSRTPRPVHRRPIDGTACRQFKDHVLFPSWQARSDVLNYCAGVATSPDPDDPGHLLRETEDLKARERLVDERLDPYSARYFPREARTEALAMLIRNERMVESIIRSRTWSLVGERCDNGGATYEKALDAWRRGESQDR</sequence>
<accession>A0AAN7VZI3</accession>
<feature type="region of interest" description="Disordered" evidence="2">
    <location>
        <begin position="44"/>
        <end position="70"/>
    </location>
</feature>
<comment type="caution">
    <text evidence="3">The sequence shown here is derived from an EMBL/GenBank/DDBJ whole genome shotgun (WGS) entry which is preliminary data.</text>
</comment>
<evidence type="ECO:0000313" key="4">
    <source>
        <dbReference type="Proteomes" id="UP001310594"/>
    </source>
</evidence>
<name>A0AAN7VZI3_9PEZI</name>
<dbReference type="AlphaFoldDB" id="A0AAN7VZI3"/>
<dbReference type="PANTHER" id="PTHR31905:SF2">
    <property type="entry name" value="PROTEIN MIX23"/>
    <property type="match status" value="1"/>
</dbReference>
<organism evidence="3 4">
    <name type="scientific">Elasticomyces elasticus</name>
    <dbReference type="NCBI Taxonomy" id="574655"/>
    <lineage>
        <taxon>Eukaryota</taxon>
        <taxon>Fungi</taxon>
        <taxon>Dikarya</taxon>
        <taxon>Ascomycota</taxon>
        <taxon>Pezizomycotina</taxon>
        <taxon>Dothideomycetes</taxon>
        <taxon>Dothideomycetidae</taxon>
        <taxon>Mycosphaerellales</taxon>
        <taxon>Teratosphaeriaceae</taxon>
        <taxon>Elasticomyces</taxon>
    </lineage>
</organism>
<evidence type="ECO:0000313" key="3">
    <source>
        <dbReference type="EMBL" id="KAK5690803.1"/>
    </source>
</evidence>
<reference evidence="3" key="1">
    <citation type="submission" date="2023-08" db="EMBL/GenBank/DDBJ databases">
        <title>Black Yeasts Isolated from many extreme environments.</title>
        <authorList>
            <person name="Coleine C."/>
            <person name="Stajich J.E."/>
            <person name="Selbmann L."/>
        </authorList>
    </citation>
    <scope>NUCLEOTIDE SEQUENCE</scope>
    <source>
        <strain evidence="3">CCFEE 5810</strain>
    </source>
</reference>
<protein>
    <recommendedName>
        <fullName evidence="5">Caffeine-induced death protein Cid2</fullName>
    </recommendedName>
</protein>
<dbReference type="InterPro" id="IPR016805">
    <property type="entry name" value="MIX23_fungal"/>
</dbReference>
<evidence type="ECO:0000256" key="1">
    <source>
        <dbReference type="ARBA" id="ARBA00024204"/>
    </source>
</evidence>
<dbReference type="GO" id="GO:0005758">
    <property type="term" value="C:mitochondrial intermembrane space"/>
    <property type="evidence" value="ECO:0007669"/>
    <property type="project" value="InterPro"/>
</dbReference>
<dbReference type="Proteomes" id="UP001310594">
    <property type="component" value="Unassembled WGS sequence"/>
</dbReference>
<comment type="similarity">
    <text evidence="1">Belongs to the MIX23 family.</text>
</comment>
<dbReference type="PANTHER" id="PTHR31905">
    <property type="entry name" value="COILED-COIL DOMAIN-CONTAINING PROTEIN 58"/>
    <property type="match status" value="1"/>
</dbReference>
<evidence type="ECO:0000256" key="2">
    <source>
        <dbReference type="SAM" id="MobiDB-lite"/>
    </source>
</evidence>
<feature type="compositionally biased region" description="Polar residues" evidence="2">
    <location>
        <begin position="44"/>
        <end position="61"/>
    </location>
</feature>
<gene>
    <name evidence="3" type="ORF">LTR97_011964</name>
</gene>
<evidence type="ECO:0008006" key="5">
    <source>
        <dbReference type="Google" id="ProtNLM"/>
    </source>
</evidence>
<proteinExistence type="inferred from homology"/>
<dbReference type="Pfam" id="PF09774">
    <property type="entry name" value="MIX23"/>
    <property type="match status" value="1"/>
</dbReference>
<dbReference type="InterPro" id="IPR019171">
    <property type="entry name" value="MIX23"/>
</dbReference>
<dbReference type="PIRSF" id="PIRSF022603">
    <property type="entry name" value="UCP022603"/>
    <property type="match status" value="1"/>
</dbReference>